<accession>A0A397THV9</accession>
<evidence type="ECO:0000313" key="2">
    <source>
        <dbReference type="Proteomes" id="UP000265703"/>
    </source>
</evidence>
<gene>
    <name evidence="1" type="ORF">C1645_817864</name>
</gene>
<dbReference type="EMBL" id="QKYT01000078">
    <property type="protein sequence ID" value="RIA94581.1"/>
    <property type="molecule type" value="Genomic_DNA"/>
</dbReference>
<reference evidence="1 2" key="1">
    <citation type="submission" date="2018-06" db="EMBL/GenBank/DDBJ databases">
        <title>Comparative genomics reveals the genomic features of Rhizophagus irregularis, R. cerebriforme, R. diaphanum and Gigaspora rosea, and their symbiotic lifestyle signature.</title>
        <authorList>
            <person name="Morin E."/>
            <person name="San Clemente H."/>
            <person name="Chen E.C.H."/>
            <person name="De La Providencia I."/>
            <person name="Hainaut M."/>
            <person name="Kuo A."/>
            <person name="Kohler A."/>
            <person name="Murat C."/>
            <person name="Tang N."/>
            <person name="Roy S."/>
            <person name="Loubradou J."/>
            <person name="Henrissat B."/>
            <person name="Grigoriev I.V."/>
            <person name="Corradi N."/>
            <person name="Roux C."/>
            <person name="Martin F.M."/>
        </authorList>
    </citation>
    <scope>NUCLEOTIDE SEQUENCE [LARGE SCALE GENOMIC DNA]</scope>
    <source>
        <strain evidence="1 2">DAOM 227022</strain>
    </source>
</reference>
<sequence>MKIGYFLAIIGLHAKGWKEGFRVAHIVQLYLIDPVLIDITNKTFSSTPLQEGATVTNHTILREAAQRVLENYTEKMVNQMNKGRKRPEIGDLVRISVSKIDHFDIDRPILPCRVLEKLMINTELETIPTNTITVRKAARLQNVGLTTGTICNCKGNCNSKKCYCRKMGNNYGSRCHGGH</sequence>
<keyword evidence="2" id="KW-1185">Reference proteome</keyword>
<name>A0A397THV9_9GLOM</name>
<dbReference type="Proteomes" id="UP000265703">
    <property type="component" value="Unassembled WGS sequence"/>
</dbReference>
<evidence type="ECO:0000313" key="1">
    <source>
        <dbReference type="EMBL" id="RIA94581.1"/>
    </source>
</evidence>
<dbReference type="AlphaFoldDB" id="A0A397THV9"/>
<dbReference type="STRING" id="658196.A0A397THV9"/>
<comment type="caution">
    <text evidence="1">The sequence shown here is derived from an EMBL/GenBank/DDBJ whole genome shotgun (WGS) entry which is preliminary data.</text>
</comment>
<proteinExistence type="predicted"/>
<dbReference type="OrthoDB" id="2318150at2759"/>
<protein>
    <submittedName>
        <fullName evidence="1">Uncharacterized protein</fullName>
    </submittedName>
</protein>
<organism evidence="1 2">
    <name type="scientific">Glomus cerebriforme</name>
    <dbReference type="NCBI Taxonomy" id="658196"/>
    <lineage>
        <taxon>Eukaryota</taxon>
        <taxon>Fungi</taxon>
        <taxon>Fungi incertae sedis</taxon>
        <taxon>Mucoromycota</taxon>
        <taxon>Glomeromycotina</taxon>
        <taxon>Glomeromycetes</taxon>
        <taxon>Glomerales</taxon>
        <taxon>Glomeraceae</taxon>
        <taxon>Glomus</taxon>
    </lineage>
</organism>